<feature type="transmembrane region" description="Helical" evidence="11">
    <location>
        <begin position="24"/>
        <end position="47"/>
    </location>
</feature>
<comment type="caution">
    <text evidence="14">The sequence shown here is derived from an EMBL/GenBank/DDBJ whole genome shotgun (WGS) entry which is preliminary data.</text>
</comment>
<feature type="transmembrane region" description="Helical" evidence="11">
    <location>
        <begin position="178"/>
        <end position="202"/>
    </location>
</feature>
<dbReference type="OrthoDB" id="9786919at2"/>
<evidence type="ECO:0000256" key="4">
    <source>
        <dbReference type="ARBA" id="ARBA00022553"/>
    </source>
</evidence>
<evidence type="ECO:0000256" key="10">
    <source>
        <dbReference type="ARBA" id="ARBA00023136"/>
    </source>
</evidence>
<accession>U1MTN0</accession>
<dbReference type="CDD" id="cd06225">
    <property type="entry name" value="HAMP"/>
    <property type="match status" value="1"/>
</dbReference>
<evidence type="ECO:0000256" key="1">
    <source>
        <dbReference type="ARBA" id="ARBA00000085"/>
    </source>
</evidence>
<evidence type="ECO:0000256" key="8">
    <source>
        <dbReference type="ARBA" id="ARBA00022989"/>
    </source>
</evidence>
<evidence type="ECO:0000256" key="9">
    <source>
        <dbReference type="ARBA" id="ARBA00023012"/>
    </source>
</evidence>
<dbReference type="InterPro" id="IPR003661">
    <property type="entry name" value="HisK_dim/P_dom"/>
</dbReference>
<keyword evidence="5" id="KW-0808">Transferase</keyword>
<evidence type="ECO:0000259" key="13">
    <source>
        <dbReference type="PROSITE" id="PS50885"/>
    </source>
</evidence>
<dbReference type="Gene3D" id="3.30.565.10">
    <property type="entry name" value="Histidine kinase-like ATPase, C-terminal domain"/>
    <property type="match status" value="1"/>
</dbReference>
<dbReference type="PROSITE" id="PS50885">
    <property type="entry name" value="HAMP"/>
    <property type="match status" value="1"/>
</dbReference>
<dbReference type="SUPFAM" id="SSF55874">
    <property type="entry name" value="ATPase domain of HSP90 chaperone/DNA topoisomerase II/histidine kinase"/>
    <property type="match status" value="1"/>
</dbReference>
<comment type="catalytic activity">
    <reaction evidence="1">
        <text>ATP + protein L-histidine = ADP + protein N-phospho-L-histidine.</text>
        <dbReference type="EC" id="2.7.13.3"/>
    </reaction>
</comment>
<evidence type="ECO:0000259" key="12">
    <source>
        <dbReference type="PROSITE" id="PS50109"/>
    </source>
</evidence>
<evidence type="ECO:0000313" key="15">
    <source>
        <dbReference type="Proteomes" id="UP000016462"/>
    </source>
</evidence>
<dbReference type="PRINTS" id="PR00344">
    <property type="entry name" value="BCTRLSENSOR"/>
</dbReference>
<dbReference type="InterPro" id="IPR050428">
    <property type="entry name" value="TCS_sensor_his_kinase"/>
</dbReference>
<dbReference type="Pfam" id="PF00672">
    <property type="entry name" value="HAMP"/>
    <property type="match status" value="1"/>
</dbReference>
<sequence>MSHGAATSSSSAPKRGVIGVRARAALAATVIVAVALALGSAALVLLLQRSLSMSVEASVQDRVEEVVAALEAMPAATDSDALTRSLGSIAQTASRQGTVVQILAADGDVAGQSAEIEGEAALGRPVDPLDGIVWADARLPVDEEDAYRVARAGFAAPTGIYTVIVAQSLESVGESTAAVLPLLGIGYPILVLVVAASTYWLVGRSLRPVEAIRATVAAIGGRQLTERVPVPAAKDEIARLASTMNEMLARLESAQLSQRRFVADASHELRSPIATIKAMGETVVAHPDGALSATAAHAFVEEASRMERLVNGLLLLARADERGLSGERHDVDLDDLLAAERDRVRSTTSLTVESRIEAVRVSGSRSQLAQAIRNLVDNAVRHAHRSVALSVRAGDDAAIVEIGDDGEGIPAADRERVFDRFVRLDESRARDEGGTGLGLAIVTEIVRAHGGSVEVVDSRSGAQLRVTLPRRPA</sequence>
<dbReference type="SMART" id="SM00304">
    <property type="entry name" value="HAMP"/>
    <property type="match status" value="1"/>
</dbReference>
<dbReference type="GO" id="GO:0005886">
    <property type="term" value="C:plasma membrane"/>
    <property type="evidence" value="ECO:0007669"/>
    <property type="project" value="UniProtKB-SubCell"/>
</dbReference>
<reference evidence="14 15" key="1">
    <citation type="journal article" date="2013" name="Genome Announc.">
        <title>First draft genome sequence from a member of the genus agrococcus, isolated from modern microbialites.</title>
        <authorList>
            <person name="White R.A.III."/>
            <person name="Grassa C.J."/>
            <person name="Suttle C.A."/>
        </authorList>
    </citation>
    <scope>NUCLEOTIDE SEQUENCE [LARGE SCALE GENOMIC DNA]</scope>
    <source>
        <strain evidence="14 15">RW1</strain>
    </source>
</reference>
<evidence type="ECO:0000256" key="2">
    <source>
        <dbReference type="ARBA" id="ARBA00004236"/>
    </source>
</evidence>
<feature type="domain" description="HAMP" evidence="13">
    <location>
        <begin position="203"/>
        <end position="256"/>
    </location>
</feature>
<keyword evidence="15" id="KW-1185">Reference proteome</keyword>
<dbReference type="CDD" id="cd00082">
    <property type="entry name" value="HisKA"/>
    <property type="match status" value="1"/>
</dbReference>
<dbReference type="AlphaFoldDB" id="U1MTN0"/>
<evidence type="ECO:0000256" key="11">
    <source>
        <dbReference type="SAM" id="Phobius"/>
    </source>
</evidence>
<keyword evidence="8 11" id="KW-1133">Transmembrane helix</keyword>
<dbReference type="SUPFAM" id="SSF47384">
    <property type="entry name" value="Homodimeric domain of signal transducing histidine kinase"/>
    <property type="match status" value="1"/>
</dbReference>
<comment type="subcellular location">
    <subcellularLocation>
        <location evidence="2">Cell membrane</location>
    </subcellularLocation>
</comment>
<dbReference type="InterPro" id="IPR036097">
    <property type="entry name" value="HisK_dim/P_sf"/>
</dbReference>
<dbReference type="InterPro" id="IPR003594">
    <property type="entry name" value="HATPase_dom"/>
</dbReference>
<dbReference type="InterPro" id="IPR036890">
    <property type="entry name" value="HATPase_C_sf"/>
</dbReference>
<keyword evidence="7" id="KW-0418">Kinase</keyword>
<dbReference type="SUPFAM" id="SSF158472">
    <property type="entry name" value="HAMP domain-like"/>
    <property type="match status" value="1"/>
</dbReference>
<dbReference type="InterPro" id="IPR003660">
    <property type="entry name" value="HAMP_dom"/>
</dbReference>
<dbReference type="SMART" id="SM00387">
    <property type="entry name" value="HATPase_c"/>
    <property type="match status" value="1"/>
</dbReference>
<evidence type="ECO:0000256" key="7">
    <source>
        <dbReference type="ARBA" id="ARBA00022777"/>
    </source>
</evidence>
<keyword evidence="4" id="KW-0597">Phosphoprotein</keyword>
<protein>
    <recommendedName>
        <fullName evidence="3">histidine kinase</fullName>
        <ecNumber evidence="3">2.7.13.3</ecNumber>
    </recommendedName>
</protein>
<dbReference type="PANTHER" id="PTHR45436:SF5">
    <property type="entry name" value="SENSOR HISTIDINE KINASE TRCS"/>
    <property type="match status" value="1"/>
</dbReference>
<evidence type="ECO:0000256" key="3">
    <source>
        <dbReference type="ARBA" id="ARBA00012438"/>
    </source>
</evidence>
<dbReference type="Pfam" id="PF02518">
    <property type="entry name" value="HATPase_c"/>
    <property type="match status" value="1"/>
</dbReference>
<dbReference type="PANTHER" id="PTHR45436">
    <property type="entry name" value="SENSOR HISTIDINE KINASE YKOH"/>
    <property type="match status" value="1"/>
</dbReference>
<dbReference type="SMART" id="SM00388">
    <property type="entry name" value="HisKA"/>
    <property type="match status" value="1"/>
</dbReference>
<dbReference type="Proteomes" id="UP000016462">
    <property type="component" value="Unassembled WGS sequence"/>
</dbReference>
<dbReference type="PROSITE" id="PS50109">
    <property type="entry name" value="HIS_KIN"/>
    <property type="match status" value="1"/>
</dbReference>
<dbReference type="RefSeq" id="WP_021010695.1">
    <property type="nucleotide sequence ID" value="NZ_ASHR01000026.1"/>
</dbReference>
<keyword evidence="9" id="KW-0902">Two-component regulatory system</keyword>
<dbReference type="InterPro" id="IPR004358">
    <property type="entry name" value="Sig_transdc_His_kin-like_C"/>
</dbReference>
<evidence type="ECO:0000256" key="6">
    <source>
        <dbReference type="ARBA" id="ARBA00022692"/>
    </source>
</evidence>
<dbReference type="EMBL" id="ASHR01000026">
    <property type="protein sequence ID" value="ERG64030.1"/>
    <property type="molecule type" value="Genomic_DNA"/>
</dbReference>
<dbReference type="EC" id="2.7.13.3" evidence="3"/>
<dbReference type="InterPro" id="IPR005467">
    <property type="entry name" value="His_kinase_dom"/>
</dbReference>
<evidence type="ECO:0000313" key="14">
    <source>
        <dbReference type="EMBL" id="ERG64030.1"/>
    </source>
</evidence>
<name>U1MTN0_9MICO</name>
<organism evidence="14 15">
    <name type="scientific">Agrococcus pavilionensis RW1</name>
    <dbReference type="NCBI Taxonomy" id="1330458"/>
    <lineage>
        <taxon>Bacteria</taxon>
        <taxon>Bacillati</taxon>
        <taxon>Actinomycetota</taxon>
        <taxon>Actinomycetes</taxon>
        <taxon>Micrococcales</taxon>
        <taxon>Microbacteriaceae</taxon>
        <taxon>Agrococcus</taxon>
    </lineage>
</organism>
<keyword evidence="6 11" id="KW-0812">Transmembrane</keyword>
<dbReference type="Pfam" id="PF00512">
    <property type="entry name" value="HisKA"/>
    <property type="match status" value="1"/>
</dbReference>
<dbReference type="GO" id="GO:0000155">
    <property type="term" value="F:phosphorelay sensor kinase activity"/>
    <property type="evidence" value="ECO:0007669"/>
    <property type="project" value="InterPro"/>
</dbReference>
<proteinExistence type="predicted"/>
<dbReference type="Gene3D" id="1.10.287.130">
    <property type="match status" value="1"/>
</dbReference>
<evidence type="ECO:0000256" key="5">
    <source>
        <dbReference type="ARBA" id="ARBA00022679"/>
    </source>
</evidence>
<feature type="domain" description="Histidine kinase" evidence="12">
    <location>
        <begin position="264"/>
        <end position="472"/>
    </location>
</feature>
<gene>
    <name evidence="14" type="ORF">L332_06095</name>
</gene>
<keyword evidence="10 11" id="KW-0472">Membrane</keyword>